<protein>
    <recommendedName>
        <fullName evidence="4">CCHC-type domain-containing protein</fullName>
    </recommendedName>
</protein>
<evidence type="ECO:0000313" key="5">
    <source>
        <dbReference type="EMBL" id="CAD1842612.1"/>
    </source>
</evidence>
<dbReference type="InterPro" id="IPR005162">
    <property type="entry name" value="Retrotrans_gag_dom"/>
</dbReference>
<dbReference type="PANTHER" id="PTHR34482:SF36">
    <property type="entry name" value="RETROTRANSPOSON GAG DOMAIN-CONTAINING PROTEIN"/>
    <property type="match status" value="1"/>
</dbReference>
<dbReference type="InterPro" id="IPR036875">
    <property type="entry name" value="Znf_CCHC_sf"/>
</dbReference>
<evidence type="ECO:0000256" key="1">
    <source>
        <dbReference type="PROSITE-ProRule" id="PRU00047"/>
    </source>
</evidence>
<keyword evidence="2" id="KW-0175">Coiled coil</keyword>
<feature type="compositionally biased region" description="Basic and acidic residues" evidence="3">
    <location>
        <begin position="317"/>
        <end position="332"/>
    </location>
</feature>
<dbReference type="InterPro" id="IPR001878">
    <property type="entry name" value="Znf_CCHC"/>
</dbReference>
<feature type="compositionally biased region" description="Low complexity" evidence="3">
    <location>
        <begin position="372"/>
        <end position="388"/>
    </location>
</feature>
<feature type="compositionally biased region" description="Low complexity" evidence="3">
    <location>
        <begin position="85"/>
        <end position="108"/>
    </location>
</feature>
<dbReference type="GO" id="GO:0003676">
    <property type="term" value="F:nucleic acid binding"/>
    <property type="evidence" value="ECO:0007669"/>
    <property type="project" value="InterPro"/>
</dbReference>
<feature type="coiled-coil region" evidence="2">
    <location>
        <begin position="31"/>
        <end position="65"/>
    </location>
</feature>
<dbReference type="Pfam" id="PF00098">
    <property type="entry name" value="zf-CCHC"/>
    <property type="match status" value="1"/>
</dbReference>
<dbReference type="SMART" id="SM00343">
    <property type="entry name" value="ZnF_C2HC"/>
    <property type="match status" value="1"/>
</dbReference>
<feature type="domain" description="CCHC-type" evidence="4">
    <location>
        <begin position="354"/>
        <end position="370"/>
    </location>
</feature>
<evidence type="ECO:0000256" key="3">
    <source>
        <dbReference type="SAM" id="MobiDB-lite"/>
    </source>
</evidence>
<evidence type="ECO:0000256" key="2">
    <source>
        <dbReference type="SAM" id="Coils"/>
    </source>
</evidence>
<dbReference type="GO" id="GO:0008270">
    <property type="term" value="F:zinc ion binding"/>
    <property type="evidence" value="ECO:0007669"/>
    <property type="project" value="UniProtKB-KW"/>
</dbReference>
<dbReference type="EMBL" id="LR862136">
    <property type="protein sequence ID" value="CAD1842612.1"/>
    <property type="molecule type" value="Genomic_DNA"/>
</dbReference>
<dbReference type="Pfam" id="PF03732">
    <property type="entry name" value="Retrotrans_gag"/>
    <property type="match status" value="1"/>
</dbReference>
<gene>
    <name evidence="5" type="ORF">CB5_LOCUS25823</name>
</gene>
<keyword evidence="1" id="KW-0479">Metal-binding</keyword>
<accession>A0A6V7QHH9</accession>
<name>A0A6V7QHH9_ANACO</name>
<evidence type="ECO:0000259" key="4">
    <source>
        <dbReference type="PROSITE" id="PS50158"/>
    </source>
</evidence>
<dbReference type="PANTHER" id="PTHR34482">
    <property type="entry name" value="DNA DAMAGE-INDUCIBLE PROTEIN 1-LIKE"/>
    <property type="match status" value="1"/>
</dbReference>
<feature type="region of interest" description="Disordered" evidence="3">
    <location>
        <begin position="365"/>
        <end position="405"/>
    </location>
</feature>
<organism evidence="5">
    <name type="scientific">Ananas comosus var. bracteatus</name>
    <name type="common">red pineapple</name>
    <dbReference type="NCBI Taxonomy" id="296719"/>
    <lineage>
        <taxon>Eukaryota</taxon>
        <taxon>Viridiplantae</taxon>
        <taxon>Streptophyta</taxon>
        <taxon>Embryophyta</taxon>
        <taxon>Tracheophyta</taxon>
        <taxon>Spermatophyta</taxon>
        <taxon>Magnoliopsida</taxon>
        <taxon>Liliopsida</taxon>
        <taxon>Poales</taxon>
        <taxon>Bromeliaceae</taxon>
        <taxon>Bromelioideae</taxon>
        <taxon>Ananas</taxon>
    </lineage>
</organism>
<feature type="region of interest" description="Disordered" evidence="3">
    <location>
        <begin position="280"/>
        <end position="334"/>
    </location>
</feature>
<feature type="compositionally biased region" description="Basic residues" evidence="3">
    <location>
        <begin position="304"/>
        <end position="316"/>
    </location>
</feature>
<proteinExistence type="predicted"/>
<keyword evidence="1" id="KW-0863">Zinc-finger</keyword>
<dbReference type="PROSITE" id="PS50158">
    <property type="entry name" value="ZF_CCHC"/>
    <property type="match status" value="1"/>
</dbReference>
<keyword evidence="1" id="KW-0862">Zinc</keyword>
<sequence length="405" mass="44677">MPITRSKSVGADNAATFEEVETYATSGSGEVRELRGQLAALTDLVAQQTEAARRQEARTKRLEDLLLQQAVASRETQAPPPPAPVVDVASRAPSPAPSSSRAAPVAAPQEGVIAAPPVQAPPTGAVFPVMVEGAERDRLMERLNEFRRCVWLATHHLDGEAYRWWLDLQENPSIDLEAISWKKFKELLLAHYFPTSVKRKMEQDLRNLRQGDRTVAEYEREYSRLLHCVPFVVRDDEDKARIFKQELLPSIFRFVQSSNLQTYREVVDRALIVESGAAEVHERREAMDKGKAKRPAAEGASPTHSRRPPKHPRSQQHGHDSAAQRGGSDRRRPSPCVICGGPHFPPQCSQRAGRCFRCGQEGHVRAECPRGSSPAPSTASAPALPAASQGLRRHHTSLGGYPSSV</sequence>
<dbReference type="SUPFAM" id="SSF57756">
    <property type="entry name" value="Retrovirus zinc finger-like domains"/>
    <property type="match status" value="1"/>
</dbReference>
<reference evidence="5" key="1">
    <citation type="submission" date="2020-07" db="EMBL/GenBank/DDBJ databases">
        <authorList>
            <person name="Lin J."/>
        </authorList>
    </citation>
    <scope>NUCLEOTIDE SEQUENCE</scope>
</reference>
<dbReference type="AlphaFoldDB" id="A0A6V7QHH9"/>
<feature type="region of interest" description="Disordered" evidence="3">
    <location>
        <begin position="72"/>
        <end position="108"/>
    </location>
</feature>
<dbReference type="Gene3D" id="4.10.60.10">
    <property type="entry name" value="Zinc finger, CCHC-type"/>
    <property type="match status" value="1"/>
</dbReference>
<feature type="compositionally biased region" description="Basic and acidic residues" evidence="3">
    <location>
        <begin position="280"/>
        <end position="290"/>
    </location>
</feature>